<sequence length="151" mass="17770">MRNKTSRPGQDLKVYAQFRVSYYINHAWEQIRELTYLAASEDSREILIETADFRKVVRRTRFDPPKCSTEEMLRTTDSLLRRSVRQDFVSALLRRTFMLRMESTGVYPESSVDETIFTSVVPLYKMVPKLDKDKKSPRVAIQELAHAVYEK</sequence>
<accession>A0A2J6QV83</accession>
<evidence type="ECO:0000313" key="1">
    <source>
        <dbReference type="EMBL" id="PMD30168.1"/>
    </source>
</evidence>
<dbReference type="EMBL" id="KZ613968">
    <property type="protein sequence ID" value="PMD30168.1"/>
    <property type="molecule type" value="Genomic_DNA"/>
</dbReference>
<evidence type="ECO:0000313" key="2">
    <source>
        <dbReference type="Proteomes" id="UP000235786"/>
    </source>
</evidence>
<name>A0A2J6QV83_HYAVF</name>
<organism evidence="1 2">
    <name type="scientific">Hyaloscypha variabilis (strain UAMH 11265 / GT02V1 / F)</name>
    <name type="common">Meliniomyces variabilis</name>
    <dbReference type="NCBI Taxonomy" id="1149755"/>
    <lineage>
        <taxon>Eukaryota</taxon>
        <taxon>Fungi</taxon>
        <taxon>Dikarya</taxon>
        <taxon>Ascomycota</taxon>
        <taxon>Pezizomycotina</taxon>
        <taxon>Leotiomycetes</taxon>
        <taxon>Helotiales</taxon>
        <taxon>Hyaloscyphaceae</taxon>
        <taxon>Hyaloscypha</taxon>
        <taxon>Hyaloscypha variabilis</taxon>
    </lineage>
</organism>
<dbReference type="OrthoDB" id="3538597at2759"/>
<dbReference type="Proteomes" id="UP000235786">
    <property type="component" value="Unassembled WGS sequence"/>
</dbReference>
<protein>
    <submittedName>
        <fullName evidence="1">Uncharacterized protein</fullName>
    </submittedName>
</protein>
<reference evidence="1 2" key="1">
    <citation type="submission" date="2016-04" db="EMBL/GenBank/DDBJ databases">
        <title>A degradative enzymes factory behind the ericoid mycorrhizal symbiosis.</title>
        <authorList>
            <consortium name="DOE Joint Genome Institute"/>
            <person name="Martino E."/>
            <person name="Morin E."/>
            <person name="Grelet G."/>
            <person name="Kuo A."/>
            <person name="Kohler A."/>
            <person name="Daghino S."/>
            <person name="Barry K."/>
            <person name="Choi C."/>
            <person name="Cichocki N."/>
            <person name="Clum A."/>
            <person name="Copeland A."/>
            <person name="Hainaut M."/>
            <person name="Haridas S."/>
            <person name="Labutti K."/>
            <person name="Lindquist E."/>
            <person name="Lipzen A."/>
            <person name="Khouja H.-R."/>
            <person name="Murat C."/>
            <person name="Ohm R."/>
            <person name="Olson A."/>
            <person name="Spatafora J."/>
            <person name="Veneault-Fourrey C."/>
            <person name="Henrissat B."/>
            <person name="Grigoriev I."/>
            <person name="Martin F."/>
            <person name="Perotto S."/>
        </authorList>
    </citation>
    <scope>NUCLEOTIDE SEQUENCE [LARGE SCALE GENOMIC DNA]</scope>
    <source>
        <strain evidence="1 2">F</strain>
    </source>
</reference>
<dbReference type="AlphaFoldDB" id="A0A2J6QV83"/>
<keyword evidence="2" id="KW-1185">Reference proteome</keyword>
<gene>
    <name evidence="1" type="ORF">L207DRAFT_592629</name>
</gene>
<proteinExistence type="predicted"/>